<accession>A0A1N7NQQ4</accession>
<evidence type="ECO:0000313" key="3">
    <source>
        <dbReference type="Proteomes" id="UP000186684"/>
    </source>
</evidence>
<evidence type="ECO:0000259" key="1">
    <source>
        <dbReference type="Pfam" id="PF09361"/>
    </source>
</evidence>
<reference evidence="3" key="1">
    <citation type="submission" date="2017-01" db="EMBL/GenBank/DDBJ databases">
        <authorList>
            <person name="Varghese N."/>
            <person name="Submissions S."/>
        </authorList>
    </citation>
    <scope>NUCLEOTIDE SEQUENCE [LARGE SCALE GENOMIC DNA]</scope>
    <source>
        <strain evidence="3">DSM 29430</strain>
    </source>
</reference>
<sequence length="146" mass="15757">MQTDFTKIFNDIPTTFSFDQKAFEARWKDLTGANEKMMSIGLETASKTTDIATKSAHETFANLRELTKARSEPQDYMQALTDFAQAQFGVAQAAAESFTVVTKDASTEVTEIATNVGEDAIADVTKAAEKTAEKAASESKAAAKKA</sequence>
<dbReference type="AlphaFoldDB" id="A0A1N7NQQ4"/>
<dbReference type="OrthoDB" id="7875016at2"/>
<protein>
    <submittedName>
        <fullName evidence="2">Phasin protein</fullName>
    </submittedName>
</protein>
<dbReference type="Proteomes" id="UP000186684">
    <property type="component" value="Unassembled WGS sequence"/>
</dbReference>
<dbReference type="STRING" id="633194.SAMN05421759_109132"/>
<dbReference type="RefSeq" id="WP_076448990.1">
    <property type="nucleotide sequence ID" value="NZ_FTOQ01000009.1"/>
</dbReference>
<evidence type="ECO:0000313" key="2">
    <source>
        <dbReference type="EMBL" id="SIT00622.1"/>
    </source>
</evidence>
<dbReference type="Pfam" id="PF09361">
    <property type="entry name" value="Phasin_2"/>
    <property type="match status" value="1"/>
</dbReference>
<feature type="domain" description="Phasin" evidence="1">
    <location>
        <begin position="20"/>
        <end position="114"/>
    </location>
</feature>
<proteinExistence type="predicted"/>
<gene>
    <name evidence="2" type="ORF">SAMN05421759_109132</name>
</gene>
<dbReference type="InterPro" id="IPR018968">
    <property type="entry name" value="Phasin"/>
</dbReference>
<dbReference type="EMBL" id="FTOQ01000009">
    <property type="protein sequence ID" value="SIT00622.1"/>
    <property type="molecule type" value="Genomic_DNA"/>
</dbReference>
<keyword evidence="3" id="KW-1185">Reference proteome</keyword>
<organism evidence="2 3">
    <name type="scientific">Roseivivax lentus</name>
    <dbReference type="NCBI Taxonomy" id="633194"/>
    <lineage>
        <taxon>Bacteria</taxon>
        <taxon>Pseudomonadati</taxon>
        <taxon>Pseudomonadota</taxon>
        <taxon>Alphaproteobacteria</taxon>
        <taxon>Rhodobacterales</taxon>
        <taxon>Roseobacteraceae</taxon>
        <taxon>Roseivivax</taxon>
    </lineage>
</organism>
<name>A0A1N7NQQ4_9RHOB</name>